<sequence length="80" mass="9090">MKIVIEFYRIRETDNAHAVIGQETADAANLDDAIEIAQRLAKTLNMPQQPDAMSISDSDGNELYVHRFRVFETPDERSLP</sequence>
<comment type="caution">
    <text evidence="1">The sequence shown here is derived from an EMBL/GenBank/DDBJ whole genome shotgun (WGS) entry which is preliminary data.</text>
</comment>
<dbReference type="RefSeq" id="WP_126700692.1">
    <property type="nucleotide sequence ID" value="NZ_RWKW01000052.1"/>
</dbReference>
<gene>
    <name evidence="1" type="ORF">EJC49_14715</name>
</gene>
<dbReference type="OrthoDB" id="8020285at2"/>
<reference evidence="1 2" key="1">
    <citation type="submission" date="2018-12" db="EMBL/GenBank/DDBJ databases">
        <title>Mesorhizobium carbonis sp. nov., isolated from coal mine water.</title>
        <authorList>
            <person name="Xin W."/>
            <person name="Xu Z."/>
            <person name="Xiang F."/>
            <person name="Zhang J."/>
            <person name="Xi L."/>
            <person name="Liu J."/>
        </authorList>
    </citation>
    <scope>NUCLEOTIDE SEQUENCE [LARGE SCALE GENOMIC DNA]</scope>
    <source>
        <strain evidence="1 2">B2.3</strain>
    </source>
</reference>
<organism evidence="1 2">
    <name type="scientific">Aquibium carbonis</name>
    <dbReference type="NCBI Taxonomy" id="2495581"/>
    <lineage>
        <taxon>Bacteria</taxon>
        <taxon>Pseudomonadati</taxon>
        <taxon>Pseudomonadota</taxon>
        <taxon>Alphaproteobacteria</taxon>
        <taxon>Hyphomicrobiales</taxon>
        <taxon>Phyllobacteriaceae</taxon>
        <taxon>Aquibium</taxon>
    </lineage>
</organism>
<dbReference type="Proteomes" id="UP000278398">
    <property type="component" value="Unassembled WGS sequence"/>
</dbReference>
<dbReference type="EMBL" id="RWKW01000052">
    <property type="protein sequence ID" value="RST85644.1"/>
    <property type="molecule type" value="Genomic_DNA"/>
</dbReference>
<protein>
    <submittedName>
        <fullName evidence="1">Uncharacterized protein</fullName>
    </submittedName>
</protein>
<evidence type="ECO:0000313" key="2">
    <source>
        <dbReference type="Proteomes" id="UP000278398"/>
    </source>
</evidence>
<dbReference type="AlphaFoldDB" id="A0A3R9ZZU1"/>
<keyword evidence="2" id="KW-1185">Reference proteome</keyword>
<name>A0A3R9ZZU1_9HYPH</name>
<accession>A0A3R9ZZU1</accession>
<evidence type="ECO:0000313" key="1">
    <source>
        <dbReference type="EMBL" id="RST85644.1"/>
    </source>
</evidence>
<proteinExistence type="predicted"/>